<keyword evidence="3" id="KW-1185">Reference proteome</keyword>
<evidence type="ECO:0000313" key="2">
    <source>
        <dbReference type="EMBL" id="KAL3796492.1"/>
    </source>
</evidence>
<name>A0ABD3Q8T3_9STRA</name>
<gene>
    <name evidence="2" type="ORF">ACHAWO_011364</name>
</gene>
<accession>A0ABD3Q8T3</accession>
<keyword evidence="1" id="KW-0812">Transmembrane</keyword>
<keyword evidence="1" id="KW-1133">Transmembrane helix</keyword>
<feature type="transmembrane region" description="Helical" evidence="1">
    <location>
        <begin position="211"/>
        <end position="232"/>
    </location>
</feature>
<comment type="caution">
    <text evidence="2">The sequence shown here is derived from an EMBL/GenBank/DDBJ whole genome shotgun (WGS) entry which is preliminary data.</text>
</comment>
<keyword evidence="1" id="KW-0472">Membrane</keyword>
<evidence type="ECO:0000313" key="3">
    <source>
        <dbReference type="Proteomes" id="UP001530400"/>
    </source>
</evidence>
<feature type="transmembrane region" description="Helical" evidence="1">
    <location>
        <begin position="164"/>
        <end position="190"/>
    </location>
</feature>
<organism evidence="2 3">
    <name type="scientific">Cyclotella atomus</name>
    <dbReference type="NCBI Taxonomy" id="382360"/>
    <lineage>
        <taxon>Eukaryota</taxon>
        <taxon>Sar</taxon>
        <taxon>Stramenopiles</taxon>
        <taxon>Ochrophyta</taxon>
        <taxon>Bacillariophyta</taxon>
        <taxon>Coscinodiscophyceae</taxon>
        <taxon>Thalassiosirophycidae</taxon>
        <taxon>Stephanodiscales</taxon>
        <taxon>Stephanodiscaceae</taxon>
        <taxon>Cyclotella</taxon>
    </lineage>
</organism>
<dbReference type="Gene3D" id="1.20.120.550">
    <property type="entry name" value="Membrane associated eicosanoid/glutathione metabolism-like domain"/>
    <property type="match status" value="1"/>
</dbReference>
<dbReference type="InterPro" id="IPR023352">
    <property type="entry name" value="MAPEG-like_dom_sf"/>
</dbReference>
<evidence type="ECO:0000256" key="1">
    <source>
        <dbReference type="SAM" id="Phobius"/>
    </source>
</evidence>
<proteinExistence type="predicted"/>
<feature type="transmembrane region" description="Helical" evidence="1">
    <location>
        <begin position="36"/>
        <end position="57"/>
    </location>
</feature>
<dbReference type="SUPFAM" id="SSF161084">
    <property type="entry name" value="MAPEG domain-like"/>
    <property type="match status" value="1"/>
</dbReference>
<dbReference type="EMBL" id="JALLPJ020000294">
    <property type="protein sequence ID" value="KAL3796492.1"/>
    <property type="molecule type" value="Genomic_DNA"/>
</dbReference>
<protein>
    <submittedName>
        <fullName evidence="2">Uncharacterized protein</fullName>
    </submittedName>
</protein>
<dbReference type="AlphaFoldDB" id="A0ABD3Q8T3"/>
<reference evidence="2 3" key="1">
    <citation type="submission" date="2024-10" db="EMBL/GenBank/DDBJ databases">
        <title>Updated reference genomes for cyclostephanoid diatoms.</title>
        <authorList>
            <person name="Roberts W.R."/>
            <person name="Alverson A.J."/>
        </authorList>
    </citation>
    <scope>NUCLEOTIDE SEQUENCE [LARGE SCALE GENOMIC DNA]</scope>
    <source>
        <strain evidence="2 3">AJA010-31</strain>
    </source>
</reference>
<dbReference type="Proteomes" id="UP001530400">
    <property type="component" value="Unassembled WGS sequence"/>
</dbReference>
<sequence length="233" mass="26135">MSTKESEFSRRDAMGLKPLLPDAKSEAQTRQKYFKMIGLFNFVVAPSFAMGLIWIANKLMSSKMTYTYRLELLRDYDLGWLYAAWYVLMLTRSYATINANGAREAARVDRPDQHTYKIMANPQSKTGAVDLSNAPYVLMENVGPVGRFNRAQRAAFHFDEGLELLLGSIFLAGIIFPQLVFGLMAIYCVGRKWFTDGYTESCEGRMGPFELVVLPSMIIAALVGIIAVQAIVL</sequence>